<name>A0A1T5I088_9GAMM</name>
<evidence type="ECO:0000313" key="2">
    <source>
        <dbReference type="Proteomes" id="UP000189966"/>
    </source>
</evidence>
<protein>
    <submittedName>
        <fullName evidence="1">Uncharacterized protein</fullName>
    </submittedName>
</protein>
<dbReference type="EMBL" id="FUZI01000003">
    <property type="protein sequence ID" value="SKC32528.1"/>
    <property type="molecule type" value="Genomic_DNA"/>
</dbReference>
<reference evidence="1 2" key="1">
    <citation type="submission" date="2017-02" db="EMBL/GenBank/DDBJ databases">
        <authorList>
            <person name="Peterson S.W."/>
        </authorList>
    </citation>
    <scope>NUCLEOTIDE SEQUENCE [LARGE SCALE GENOMIC DNA]</scope>
    <source>
        <strain evidence="2">type strain: NCCB 100098</strain>
    </source>
</reference>
<dbReference type="Proteomes" id="UP000189966">
    <property type="component" value="Unassembled WGS sequence"/>
</dbReference>
<organism evidence="1 2">
    <name type="scientific">Photobacterium piscicola</name>
    <dbReference type="NCBI Taxonomy" id="1378299"/>
    <lineage>
        <taxon>Bacteria</taxon>
        <taxon>Pseudomonadati</taxon>
        <taxon>Pseudomonadota</taxon>
        <taxon>Gammaproteobacteria</taxon>
        <taxon>Vibrionales</taxon>
        <taxon>Vibrionaceae</taxon>
        <taxon>Photobacterium</taxon>
    </lineage>
</organism>
<accession>A0A1T5I088</accession>
<evidence type="ECO:0000313" key="1">
    <source>
        <dbReference type="EMBL" id="SKC32528.1"/>
    </source>
</evidence>
<gene>
    <name evidence="1" type="ORF">CZ809_02044</name>
</gene>
<sequence length="107" mass="12040">MPTESDTNLTIGIIEYLLQFDRSNVFIQEYYYSEVIMSLFYVDKNAQDNGDHEIHTATCSHSPGSKNCDALGYHTACSTALEAAKKIYPQSNGCYYCSYSSYTSESK</sequence>
<dbReference type="AlphaFoldDB" id="A0A1T5I088"/>
<proteinExistence type="predicted"/>